<reference evidence="10 11" key="1">
    <citation type="submission" date="2024-09" db="EMBL/GenBank/DDBJ databases">
        <authorList>
            <person name="Sun Q."/>
            <person name="Mori K."/>
        </authorList>
    </citation>
    <scope>NUCLEOTIDE SEQUENCE [LARGE SCALE GENOMIC DNA]</scope>
    <source>
        <strain evidence="10 11">JCM 12763</strain>
    </source>
</reference>
<evidence type="ECO:0000256" key="4">
    <source>
        <dbReference type="ARBA" id="ARBA00023315"/>
    </source>
</evidence>
<dbReference type="PIRSF" id="PIRSF000429">
    <property type="entry name" value="Ac-CoA_Ac_transf"/>
    <property type="match status" value="1"/>
</dbReference>
<protein>
    <recommendedName>
        <fullName evidence="6">Probable acetyl-CoA acetyltransferase</fullName>
        <ecNumber evidence="2">2.3.1.9</ecNumber>
    </recommendedName>
    <alternativeName>
        <fullName evidence="5">Acetoacetyl-CoA thiolase</fullName>
    </alternativeName>
</protein>
<comment type="caution">
    <text evidence="10">The sequence shown here is derived from an EMBL/GenBank/DDBJ whole genome shotgun (WGS) entry which is preliminary data.</text>
</comment>
<dbReference type="RefSeq" id="WP_141338978.1">
    <property type="nucleotide sequence ID" value="NZ_JBHMAX010000019.1"/>
</dbReference>
<name>A0ABV5V401_9MICO</name>
<evidence type="ECO:0000256" key="6">
    <source>
        <dbReference type="ARBA" id="ARBA00040529"/>
    </source>
</evidence>
<dbReference type="InterPro" id="IPR016039">
    <property type="entry name" value="Thiolase-like"/>
</dbReference>
<dbReference type="Pfam" id="PF02803">
    <property type="entry name" value="Thiolase_C"/>
    <property type="match status" value="1"/>
</dbReference>
<dbReference type="Proteomes" id="UP001589613">
    <property type="component" value="Unassembled WGS sequence"/>
</dbReference>
<dbReference type="PROSITE" id="PS00737">
    <property type="entry name" value="THIOLASE_2"/>
    <property type="match status" value="1"/>
</dbReference>
<keyword evidence="3 7" id="KW-0808">Transferase</keyword>
<dbReference type="InterPro" id="IPR020615">
    <property type="entry name" value="Thiolase_acyl_enz_int_AS"/>
</dbReference>
<evidence type="ECO:0000259" key="8">
    <source>
        <dbReference type="Pfam" id="PF00108"/>
    </source>
</evidence>
<dbReference type="Pfam" id="PF00108">
    <property type="entry name" value="Thiolase_N"/>
    <property type="match status" value="1"/>
</dbReference>
<feature type="domain" description="Thiolase N-terminal" evidence="8">
    <location>
        <begin position="10"/>
        <end position="269"/>
    </location>
</feature>
<dbReference type="InterPro" id="IPR020617">
    <property type="entry name" value="Thiolase_C"/>
</dbReference>
<gene>
    <name evidence="10" type="ORF">ACFFN0_10780</name>
</gene>
<comment type="similarity">
    <text evidence="1 7">Belongs to the thiolase-like superfamily. Thiolase family.</text>
</comment>
<evidence type="ECO:0000256" key="5">
    <source>
        <dbReference type="ARBA" id="ARBA00030755"/>
    </source>
</evidence>
<sequence length="403" mass="41244">MSTSAPTTSVLVAGARTPMGRLLGSLSGFSGAELGGFAIEGALEKAGVSGDQVDYVIMGQVLTAGAGQIPARQAAVKAGIPMDVPALTVNKVCLSGIDAIALADQLIRAGEVEVVVAGGQESMSNAPHLLEKSRSGYKYGDVTVRDHMAYDGLWDAFTDQAMGNLTEGANCGSAEFTREEQDAFAARSHQLAAKAWEEGRFDEEVVTVQIPQRKGDPVAFKTDEGIRGDTTVESLSRLRPAFSKDGTITAGSASQISDGAAAVVVMSKEKAQELGLSWIAEIGAHGMVAGPDSTLQSQPARAIAKACAKEGLAPTDLDLVEINEAFAAVGLAASKELGLDPEKVNVNGGAIAMGHPIGMSGARILLHLALELQRRGGGVGAAALCGGGGQGDALIVRVPAQQA</sequence>
<dbReference type="SUPFAM" id="SSF53901">
    <property type="entry name" value="Thiolase-like"/>
    <property type="match status" value="2"/>
</dbReference>
<dbReference type="InterPro" id="IPR020610">
    <property type="entry name" value="Thiolase_AS"/>
</dbReference>
<evidence type="ECO:0000256" key="3">
    <source>
        <dbReference type="ARBA" id="ARBA00022679"/>
    </source>
</evidence>
<dbReference type="EC" id="2.3.1.9" evidence="2"/>
<dbReference type="InterPro" id="IPR020613">
    <property type="entry name" value="Thiolase_CS"/>
</dbReference>
<dbReference type="PROSITE" id="PS00098">
    <property type="entry name" value="THIOLASE_1"/>
    <property type="match status" value="1"/>
</dbReference>
<dbReference type="GO" id="GO:0003985">
    <property type="term" value="F:acetyl-CoA C-acetyltransferase activity"/>
    <property type="evidence" value="ECO:0007669"/>
    <property type="project" value="UniProtKB-EC"/>
</dbReference>
<dbReference type="PROSITE" id="PS00099">
    <property type="entry name" value="THIOLASE_3"/>
    <property type="match status" value="1"/>
</dbReference>
<keyword evidence="11" id="KW-1185">Reference proteome</keyword>
<accession>A0ABV5V401</accession>
<keyword evidence="4 7" id="KW-0012">Acyltransferase</keyword>
<evidence type="ECO:0000256" key="2">
    <source>
        <dbReference type="ARBA" id="ARBA00012705"/>
    </source>
</evidence>
<evidence type="ECO:0000259" key="9">
    <source>
        <dbReference type="Pfam" id="PF02803"/>
    </source>
</evidence>
<dbReference type="InterPro" id="IPR020616">
    <property type="entry name" value="Thiolase_N"/>
</dbReference>
<dbReference type="PANTHER" id="PTHR18919">
    <property type="entry name" value="ACETYL-COA C-ACYLTRANSFERASE"/>
    <property type="match status" value="1"/>
</dbReference>
<dbReference type="InterPro" id="IPR002155">
    <property type="entry name" value="Thiolase"/>
</dbReference>
<evidence type="ECO:0000256" key="1">
    <source>
        <dbReference type="ARBA" id="ARBA00010982"/>
    </source>
</evidence>
<dbReference type="NCBIfam" id="TIGR01930">
    <property type="entry name" value="AcCoA-C-Actrans"/>
    <property type="match status" value="1"/>
</dbReference>
<evidence type="ECO:0000256" key="7">
    <source>
        <dbReference type="RuleBase" id="RU003557"/>
    </source>
</evidence>
<dbReference type="Gene3D" id="3.40.47.10">
    <property type="match status" value="2"/>
</dbReference>
<dbReference type="EMBL" id="JBHMAX010000019">
    <property type="protein sequence ID" value="MFB9732526.1"/>
    <property type="molecule type" value="Genomic_DNA"/>
</dbReference>
<organism evidence="10 11">
    <name type="scientific">Ornithinimicrobium kibberense</name>
    <dbReference type="NCBI Taxonomy" id="282060"/>
    <lineage>
        <taxon>Bacteria</taxon>
        <taxon>Bacillati</taxon>
        <taxon>Actinomycetota</taxon>
        <taxon>Actinomycetes</taxon>
        <taxon>Micrococcales</taxon>
        <taxon>Ornithinimicrobiaceae</taxon>
        <taxon>Ornithinimicrobium</taxon>
    </lineage>
</organism>
<proteinExistence type="inferred from homology"/>
<dbReference type="CDD" id="cd00751">
    <property type="entry name" value="thiolase"/>
    <property type="match status" value="1"/>
</dbReference>
<feature type="domain" description="Thiolase C-terminal" evidence="9">
    <location>
        <begin position="277"/>
        <end position="397"/>
    </location>
</feature>
<evidence type="ECO:0000313" key="11">
    <source>
        <dbReference type="Proteomes" id="UP001589613"/>
    </source>
</evidence>
<dbReference type="PANTHER" id="PTHR18919:SF107">
    <property type="entry name" value="ACETYL-COA ACETYLTRANSFERASE, CYTOSOLIC"/>
    <property type="match status" value="1"/>
</dbReference>
<evidence type="ECO:0000313" key="10">
    <source>
        <dbReference type="EMBL" id="MFB9732526.1"/>
    </source>
</evidence>